<feature type="non-terminal residue" evidence="1">
    <location>
        <position position="58"/>
    </location>
</feature>
<feature type="non-terminal residue" evidence="1">
    <location>
        <position position="1"/>
    </location>
</feature>
<organism evidence="1 2">
    <name type="scientific">Gigaspora margarita</name>
    <dbReference type="NCBI Taxonomy" id="4874"/>
    <lineage>
        <taxon>Eukaryota</taxon>
        <taxon>Fungi</taxon>
        <taxon>Fungi incertae sedis</taxon>
        <taxon>Mucoromycota</taxon>
        <taxon>Glomeromycotina</taxon>
        <taxon>Glomeromycetes</taxon>
        <taxon>Diversisporales</taxon>
        <taxon>Gigasporaceae</taxon>
        <taxon>Gigaspora</taxon>
    </lineage>
</organism>
<name>A0ABN7WKZ7_GIGMA</name>
<gene>
    <name evidence="1" type="ORF">GMARGA_LOCUS32290</name>
</gene>
<proteinExistence type="predicted"/>
<dbReference type="Proteomes" id="UP000789901">
    <property type="component" value="Unassembled WGS sequence"/>
</dbReference>
<sequence>LVYTDNTTWIATSKKQIERTIEIAEQFFYINDIEINGSKSKLVVLNSELLDQDRNILF</sequence>
<protein>
    <submittedName>
        <fullName evidence="1">26773_t:CDS:1</fullName>
    </submittedName>
</protein>
<dbReference type="EMBL" id="CAJVQB010050353">
    <property type="protein sequence ID" value="CAG8834884.1"/>
    <property type="molecule type" value="Genomic_DNA"/>
</dbReference>
<comment type="caution">
    <text evidence="1">The sequence shown here is derived from an EMBL/GenBank/DDBJ whole genome shotgun (WGS) entry which is preliminary data.</text>
</comment>
<keyword evidence="2" id="KW-1185">Reference proteome</keyword>
<evidence type="ECO:0000313" key="1">
    <source>
        <dbReference type="EMBL" id="CAG8834884.1"/>
    </source>
</evidence>
<accession>A0ABN7WKZ7</accession>
<evidence type="ECO:0000313" key="2">
    <source>
        <dbReference type="Proteomes" id="UP000789901"/>
    </source>
</evidence>
<reference evidence="1 2" key="1">
    <citation type="submission" date="2021-06" db="EMBL/GenBank/DDBJ databases">
        <authorList>
            <person name="Kallberg Y."/>
            <person name="Tangrot J."/>
            <person name="Rosling A."/>
        </authorList>
    </citation>
    <scope>NUCLEOTIDE SEQUENCE [LARGE SCALE GENOMIC DNA]</scope>
    <source>
        <strain evidence="1 2">120-4 pot B 10/14</strain>
    </source>
</reference>